<evidence type="ECO:0000259" key="4">
    <source>
        <dbReference type="SMART" id="SM00736"/>
    </source>
</evidence>
<dbReference type="InterPro" id="IPR013783">
    <property type="entry name" value="Ig-like_fold"/>
</dbReference>
<gene>
    <name evidence="5" type="ORF">BCF44_113231</name>
</gene>
<dbReference type="PANTHER" id="PTHR31956:SF1">
    <property type="entry name" value="NON-SPECIFIC PHOSPHOLIPASE C1"/>
    <property type="match status" value="1"/>
</dbReference>
<dbReference type="EMBL" id="QUNO01000013">
    <property type="protein sequence ID" value="REH39376.1"/>
    <property type="molecule type" value="Genomic_DNA"/>
</dbReference>
<feature type="chain" id="PRO_5017744504" evidence="3">
    <location>
        <begin position="23"/>
        <end position="624"/>
    </location>
</feature>
<dbReference type="Gene3D" id="2.60.120.260">
    <property type="entry name" value="Galactose-binding domain-like"/>
    <property type="match status" value="1"/>
</dbReference>
<dbReference type="AlphaFoldDB" id="A0A3E0H952"/>
<feature type="domain" description="Dystroglycan-type cadherin-like" evidence="4">
    <location>
        <begin position="377"/>
        <end position="467"/>
    </location>
</feature>
<organism evidence="5 6">
    <name type="scientific">Kutzneria buriramensis</name>
    <dbReference type="NCBI Taxonomy" id="1045776"/>
    <lineage>
        <taxon>Bacteria</taxon>
        <taxon>Bacillati</taxon>
        <taxon>Actinomycetota</taxon>
        <taxon>Actinomycetes</taxon>
        <taxon>Pseudonocardiales</taxon>
        <taxon>Pseudonocardiaceae</taxon>
        <taxon>Kutzneria</taxon>
    </lineage>
</organism>
<dbReference type="PANTHER" id="PTHR31956">
    <property type="entry name" value="NON-SPECIFIC PHOSPHOLIPASE C4-RELATED"/>
    <property type="match status" value="1"/>
</dbReference>
<protein>
    <submittedName>
        <fullName evidence="5">Putative Ig domain-containing protein</fullName>
    </submittedName>
</protein>
<feature type="signal peptide" evidence="3">
    <location>
        <begin position="1"/>
        <end position="22"/>
    </location>
</feature>
<proteinExistence type="predicted"/>
<evidence type="ECO:0000256" key="3">
    <source>
        <dbReference type="SAM" id="SignalP"/>
    </source>
</evidence>
<accession>A0A3E0H952</accession>
<dbReference type="GO" id="GO:0016020">
    <property type="term" value="C:membrane"/>
    <property type="evidence" value="ECO:0007669"/>
    <property type="project" value="InterPro"/>
</dbReference>
<keyword evidence="1" id="KW-0378">Hydrolase</keyword>
<evidence type="ECO:0000313" key="6">
    <source>
        <dbReference type="Proteomes" id="UP000256269"/>
    </source>
</evidence>
<dbReference type="InterPro" id="IPR006644">
    <property type="entry name" value="Cadg"/>
</dbReference>
<dbReference type="InterPro" id="IPR017850">
    <property type="entry name" value="Alkaline_phosphatase_core_sf"/>
</dbReference>
<dbReference type="SMART" id="SM00736">
    <property type="entry name" value="CADG"/>
    <property type="match status" value="2"/>
</dbReference>
<dbReference type="Pfam" id="PF04185">
    <property type="entry name" value="Phosphoesterase"/>
    <property type="match status" value="1"/>
</dbReference>
<dbReference type="SUPFAM" id="SSF49313">
    <property type="entry name" value="Cadherin-like"/>
    <property type="match status" value="2"/>
</dbReference>
<dbReference type="InterPro" id="IPR015919">
    <property type="entry name" value="Cadherin-like_sf"/>
</dbReference>
<dbReference type="GO" id="GO:0042578">
    <property type="term" value="F:phosphoric ester hydrolase activity"/>
    <property type="evidence" value="ECO:0007669"/>
    <property type="project" value="UniProtKB-ARBA"/>
</dbReference>
<name>A0A3E0H952_9PSEU</name>
<evidence type="ECO:0000256" key="1">
    <source>
        <dbReference type="ARBA" id="ARBA00022801"/>
    </source>
</evidence>
<evidence type="ECO:0000313" key="5">
    <source>
        <dbReference type="EMBL" id="REH39376.1"/>
    </source>
</evidence>
<keyword evidence="3" id="KW-0732">Signal</keyword>
<keyword evidence="2" id="KW-0843">Virulence</keyword>
<keyword evidence="6" id="KW-1185">Reference proteome</keyword>
<sequence>MLRRLLVAACAATALVGFTAGAAPALPAAPTAIPRPDHVVVVMEENHSFGDVIGSSSAPYINSLAAGGASFSQSFAVTHPSEPNYLAIFSGSTQGLSDDSCPHTFSGANLGQEAIAAGLTFTGYSESMPSAGYTGCTSGNYARKHNPWVNFPSVPAASNQPFTSFPSDFSTLPTVSFVVPNLQDDMHDGTVQQGDTWLRSHIDTYAQWAKTHNSLLVVTWDEDDNSANNQIPTIITGAGVTAGSYSETINHYNVLRTLEDAYGLPRAGASASATPITDIFAGQTGSVTVTNPGNQTGTVGSAASVQISATDTATGTLSYAATGLPAGLSINSSTGLISGTPTTAGTSTVTVTATDSTGPSGSTTFGWTVNPVAGNTVTVTNPGNQNGTVGAAASLPISATDSASGQTLTYTATGLPSGLSINSSTGLISGTPTTAGTSSVTVTATDTTHASGSTTFSWTVSPASGGCTAAQLLGNPGFETGVATPWTATSGVVSNDSGESPHGGSWYAWLDGYGSSHTDTLAQTVTLPTGCATYRLGFWLHVDTAETTTSTQYDKLTAQVLGSSGAVLGTLATFSNLDHGTGYVQHTYDLSAYAGKAITVKFTGVEDSGLQTSFVLDDASLSVS</sequence>
<evidence type="ECO:0000256" key="2">
    <source>
        <dbReference type="ARBA" id="ARBA00023026"/>
    </source>
</evidence>
<dbReference type="Pfam" id="PF05345">
    <property type="entry name" value="He_PIG"/>
    <property type="match status" value="2"/>
</dbReference>
<dbReference type="OrthoDB" id="345880at2"/>
<dbReference type="SUPFAM" id="SSF53649">
    <property type="entry name" value="Alkaline phosphatase-like"/>
    <property type="match status" value="1"/>
</dbReference>
<dbReference type="GO" id="GO:0005975">
    <property type="term" value="P:carbohydrate metabolic process"/>
    <property type="evidence" value="ECO:0007669"/>
    <property type="project" value="UniProtKB-ARBA"/>
</dbReference>
<dbReference type="GO" id="GO:0005509">
    <property type="term" value="F:calcium ion binding"/>
    <property type="evidence" value="ECO:0007669"/>
    <property type="project" value="InterPro"/>
</dbReference>
<feature type="domain" description="Dystroglycan-type cadherin-like" evidence="4">
    <location>
        <begin position="287"/>
        <end position="376"/>
    </location>
</feature>
<reference evidence="5 6" key="1">
    <citation type="submission" date="2018-08" db="EMBL/GenBank/DDBJ databases">
        <title>Genomic Encyclopedia of Archaeal and Bacterial Type Strains, Phase II (KMG-II): from individual species to whole genera.</title>
        <authorList>
            <person name="Goeker M."/>
        </authorList>
    </citation>
    <scope>NUCLEOTIDE SEQUENCE [LARGE SCALE GENOMIC DNA]</scope>
    <source>
        <strain evidence="5 6">DSM 45791</strain>
    </source>
</reference>
<comment type="caution">
    <text evidence="5">The sequence shown here is derived from an EMBL/GenBank/DDBJ whole genome shotgun (WGS) entry which is preliminary data.</text>
</comment>
<dbReference type="InterPro" id="IPR007312">
    <property type="entry name" value="Phosphoesterase"/>
</dbReference>
<dbReference type="Gene3D" id="2.60.40.10">
    <property type="entry name" value="Immunoglobulins"/>
    <property type="match status" value="2"/>
</dbReference>
<dbReference type="RefSeq" id="WP_116178697.1">
    <property type="nucleotide sequence ID" value="NZ_CP144375.1"/>
</dbReference>
<dbReference type="Proteomes" id="UP000256269">
    <property type="component" value="Unassembled WGS sequence"/>
</dbReference>